<dbReference type="Pfam" id="PF01420">
    <property type="entry name" value="Methylase_S"/>
    <property type="match status" value="2"/>
</dbReference>
<dbReference type="GO" id="GO:0009307">
    <property type="term" value="P:DNA restriction-modification system"/>
    <property type="evidence" value="ECO:0007669"/>
    <property type="project" value="UniProtKB-KW"/>
</dbReference>
<dbReference type="EMBL" id="CVTD020000008">
    <property type="protein sequence ID" value="CRZ33852.1"/>
    <property type="molecule type" value="Genomic_DNA"/>
</dbReference>
<evidence type="ECO:0000256" key="2">
    <source>
        <dbReference type="ARBA" id="ARBA00022747"/>
    </source>
</evidence>
<evidence type="ECO:0000313" key="5">
    <source>
        <dbReference type="EMBL" id="CRZ33852.1"/>
    </source>
</evidence>
<dbReference type="Gene3D" id="3.90.220.20">
    <property type="entry name" value="DNA methylase specificity domains"/>
    <property type="match status" value="2"/>
</dbReference>
<keyword evidence="3" id="KW-0238">DNA-binding</keyword>
<keyword evidence="2" id="KW-0680">Restriction system</keyword>
<dbReference type="OrthoDB" id="9811611at2"/>
<reference evidence="5 6" key="1">
    <citation type="submission" date="2015-06" db="EMBL/GenBank/DDBJ databases">
        <authorList>
            <person name="Wibberg Daniel"/>
        </authorList>
    </citation>
    <scope>NUCLEOTIDE SEQUENCE [LARGE SCALE GENOMIC DNA]</scope>
    <source>
        <strain evidence="5 6">T3/55T</strain>
    </source>
</reference>
<dbReference type="PANTHER" id="PTHR30408">
    <property type="entry name" value="TYPE-1 RESTRICTION ENZYME ECOKI SPECIFICITY PROTEIN"/>
    <property type="match status" value="1"/>
</dbReference>
<dbReference type="GO" id="GO:0003677">
    <property type="term" value="F:DNA binding"/>
    <property type="evidence" value="ECO:0007669"/>
    <property type="project" value="UniProtKB-KW"/>
</dbReference>
<comment type="similarity">
    <text evidence="1">Belongs to the type-I restriction system S methylase family.</text>
</comment>
<protein>
    <recommendedName>
        <fullName evidence="4">Type I restriction modification DNA specificity domain-containing protein</fullName>
    </recommendedName>
</protein>
<gene>
    <name evidence="5" type="ORF">HHT355_0648</name>
</gene>
<keyword evidence="6" id="KW-1185">Reference proteome</keyword>
<accession>A0A0H5SEI3</accession>
<dbReference type="PANTHER" id="PTHR30408:SF12">
    <property type="entry name" value="TYPE I RESTRICTION ENZYME MJAVIII SPECIFICITY SUBUNIT"/>
    <property type="match status" value="1"/>
</dbReference>
<evidence type="ECO:0000313" key="6">
    <source>
        <dbReference type="Proteomes" id="UP000236497"/>
    </source>
</evidence>
<feature type="domain" description="Type I restriction modification DNA specificity" evidence="4">
    <location>
        <begin position="2"/>
        <end position="179"/>
    </location>
</feature>
<proteinExistence type="inferred from homology"/>
<name>A0A0H5SEI3_HERHM</name>
<evidence type="ECO:0000259" key="4">
    <source>
        <dbReference type="Pfam" id="PF01420"/>
    </source>
</evidence>
<dbReference type="InterPro" id="IPR044946">
    <property type="entry name" value="Restrct_endonuc_typeI_TRD_sf"/>
</dbReference>
<dbReference type="SUPFAM" id="SSF116734">
    <property type="entry name" value="DNA methylase specificity domain"/>
    <property type="match status" value="2"/>
</dbReference>
<sequence>MTEWREFKLGDICTIIQYGYTESATFDPVGPKFLRITDIVPNIIDWSTVPYCKIDKENYEKYKLDVGDIVIARTGATTGYNKRIKDSINAVFASYLIRFKINKEIADDCFISYVLKSDSYFGFIDNAVGGSAQPGINARVLSQFSFLLPPLPEQKAIADVLSSLDDKIDLLTRQNKTLEDLAQAYFRKWFIEDASKEWEVVPISEKFDVLLGGTPSRKIESYWTNGTIGWINSGKINEFRIIEASEYITEEALNNSSAKLLPAGTTVLAITGATLGKISMVLRSFAANQSVIGLVPKAELSNNFIFLWLKENINALISMQTGGAQQHINSNDVKSFDVIVPDTVALSLFRRKIDPLMLKISQNCFQINTLNKLRDTLLPKLISGEIRVKM</sequence>
<dbReference type="InterPro" id="IPR000055">
    <property type="entry name" value="Restrct_endonuc_typeI_TRD"/>
</dbReference>
<dbReference type="InterPro" id="IPR052021">
    <property type="entry name" value="Type-I_RS_S_subunit"/>
</dbReference>
<evidence type="ECO:0000256" key="1">
    <source>
        <dbReference type="ARBA" id="ARBA00010923"/>
    </source>
</evidence>
<dbReference type="AlphaFoldDB" id="A0A0H5SEI3"/>
<dbReference type="RefSeq" id="WP_103202003.1">
    <property type="nucleotide sequence ID" value="NZ_CVTD020000008.1"/>
</dbReference>
<feature type="domain" description="Type I restriction modification DNA specificity" evidence="4">
    <location>
        <begin position="196"/>
        <end position="342"/>
    </location>
</feature>
<evidence type="ECO:0000256" key="3">
    <source>
        <dbReference type="ARBA" id="ARBA00023125"/>
    </source>
</evidence>
<organism evidence="5 6">
    <name type="scientific">Herbinix hemicellulosilytica</name>
    <dbReference type="NCBI Taxonomy" id="1564487"/>
    <lineage>
        <taxon>Bacteria</taxon>
        <taxon>Bacillati</taxon>
        <taxon>Bacillota</taxon>
        <taxon>Clostridia</taxon>
        <taxon>Lachnospirales</taxon>
        <taxon>Lachnospiraceae</taxon>
        <taxon>Herbinix</taxon>
    </lineage>
</organism>
<dbReference type="CDD" id="cd17521">
    <property type="entry name" value="RMtype1_S_Sau13435ORF2165P_TRD2-CR2_like"/>
    <property type="match status" value="1"/>
</dbReference>
<dbReference type="CDD" id="cd17243">
    <property type="entry name" value="RMtype1_S_AchA6I-TRD2-CR2_like"/>
    <property type="match status" value="1"/>
</dbReference>
<dbReference type="Proteomes" id="UP000236497">
    <property type="component" value="Unassembled WGS sequence"/>
</dbReference>